<evidence type="ECO:0000256" key="2">
    <source>
        <dbReference type="ARBA" id="ARBA00022737"/>
    </source>
</evidence>
<keyword evidence="2" id="KW-0677">Repeat</keyword>
<sequence length="181" mass="20764">MYELSQEAISNMSHRLNASKKLLILHSNLLHPLFNAEKVADLPHLTHLDLHSNKFRLFPNEVFSMPLLNVLDLSFNEIRVVPDRIGLLTRIKHLNLEENCIQNLSSTIGYLHTLEEPCFDQNPITRLPVALENLKQLKNTNFPLSSITLPSKDVYDFGSQLCSHFFAKVSTFIFLSFDLFS</sequence>
<dbReference type="CTD" id="36343608"/>
<keyword evidence="1" id="KW-0433">Leucine-rich repeat</keyword>
<keyword evidence="4" id="KW-1185">Reference proteome</keyword>
<dbReference type="SMART" id="SM00369">
    <property type="entry name" value="LRR_TYP"/>
    <property type="match status" value="3"/>
</dbReference>
<dbReference type="STRING" id="6210.W6U9M0"/>
<dbReference type="RefSeq" id="XP_024348412.1">
    <property type="nucleotide sequence ID" value="XM_024497142.1"/>
</dbReference>
<protein>
    <submittedName>
        <fullName evidence="3">E3 ubiquitin-protein ligase LRSAM1</fullName>
    </submittedName>
</protein>
<dbReference type="AlphaFoldDB" id="W6U9M0"/>
<comment type="caution">
    <text evidence="3">The sequence shown here is derived from an EMBL/GenBank/DDBJ whole genome shotgun (WGS) entry which is preliminary data.</text>
</comment>
<dbReference type="SUPFAM" id="SSF52058">
    <property type="entry name" value="L domain-like"/>
    <property type="match status" value="1"/>
</dbReference>
<evidence type="ECO:0000313" key="4">
    <source>
        <dbReference type="Proteomes" id="UP000019149"/>
    </source>
</evidence>
<accession>W6U9M0</accession>
<dbReference type="PANTHER" id="PTHR48051:SF46">
    <property type="entry name" value="LEUCINE RICH REPEAT-CONTAINING DOMAIN PROTEIN"/>
    <property type="match status" value="1"/>
</dbReference>
<proteinExistence type="predicted"/>
<dbReference type="GeneID" id="36343608"/>
<dbReference type="PANTHER" id="PTHR48051">
    <property type="match status" value="1"/>
</dbReference>
<reference evidence="3 4" key="1">
    <citation type="journal article" date="2013" name="Nat. Genet.">
        <title>The genome of the hydatid tapeworm Echinococcus granulosus.</title>
        <authorList>
            <person name="Zheng H."/>
            <person name="Zhang W."/>
            <person name="Zhang L."/>
            <person name="Zhang Z."/>
            <person name="Li J."/>
            <person name="Lu G."/>
            <person name="Zhu Y."/>
            <person name="Wang Y."/>
            <person name="Huang Y."/>
            <person name="Liu J."/>
            <person name="Kang H."/>
            <person name="Chen J."/>
            <person name="Wang L."/>
            <person name="Chen A."/>
            <person name="Yu S."/>
            <person name="Gao Z."/>
            <person name="Jin L."/>
            <person name="Gu W."/>
            <person name="Wang Z."/>
            <person name="Zhao L."/>
            <person name="Shi B."/>
            <person name="Wen H."/>
            <person name="Lin R."/>
            <person name="Jones M.K."/>
            <person name="Brejova B."/>
            <person name="Vinar T."/>
            <person name="Zhao G."/>
            <person name="McManus D.P."/>
            <person name="Chen Z."/>
            <person name="Zhou Y."/>
            <person name="Wang S."/>
        </authorList>
    </citation>
    <scope>NUCLEOTIDE SEQUENCE [LARGE SCALE GENOMIC DNA]</scope>
</reference>
<dbReference type="EMBL" id="APAU02000090">
    <property type="protein sequence ID" value="EUB57216.1"/>
    <property type="molecule type" value="Genomic_DNA"/>
</dbReference>
<evidence type="ECO:0000256" key="1">
    <source>
        <dbReference type="ARBA" id="ARBA00022614"/>
    </source>
</evidence>
<evidence type="ECO:0000313" key="3">
    <source>
        <dbReference type="EMBL" id="EUB57216.1"/>
    </source>
</evidence>
<gene>
    <name evidence="3" type="ORF">EGR_07893</name>
</gene>
<dbReference type="Pfam" id="PF13855">
    <property type="entry name" value="LRR_8"/>
    <property type="match status" value="1"/>
</dbReference>
<organism evidence="3 4">
    <name type="scientific">Echinococcus granulosus</name>
    <name type="common">Hydatid tapeworm</name>
    <dbReference type="NCBI Taxonomy" id="6210"/>
    <lineage>
        <taxon>Eukaryota</taxon>
        <taxon>Metazoa</taxon>
        <taxon>Spiralia</taxon>
        <taxon>Lophotrochozoa</taxon>
        <taxon>Platyhelminthes</taxon>
        <taxon>Cestoda</taxon>
        <taxon>Eucestoda</taxon>
        <taxon>Cyclophyllidea</taxon>
        <taxon>Taeniidae</taxon>
        <taxon>Echinococcus</taxon>
        <taxon>Echinococcus granulosus group</taxon>
    </lineage>
</organism>
<dbReference type="KEGG" id="egl:EGR_07893"/>
<dbReference type="InterPro" id="IPR032675">
    <property type="entry name" value="LRR_dom_sf"/>
</dbReference>
<dbReference type="OrthoDB" id="1728874at2759"/>
<dbReference type="Proteomes" id="UP000019149">
    <property type="component" value="Unassembled WGS sequence"/>
</dbReference>
<dbReference type="Gene3D" id="3.80.10.10">
    <property type="entry name" value="Ribonuclease Inhibitor"/>
    <property type="match status" value="1"/>
</dbReference>
<dbReference type="GO" id="GO:0005737">
    <property type="term" value="C:cytoplasm"/>
    <property type="evidence" value="ECO:0007669"/>
    <property type="project" value="TreeGrafter"/>
</dbReference>
<name>W6U9M0_ECHGR</name>
<dbReference type="InterPro" id="IPR050216">
    <property type="entry name" value="LRR_domain-containing"/>
</dbReference>
<dbReference type="InterPro" id="IPR003591">
    <property type="entry name" value="Leu-rich_rpt_typical-subtyp"/>
</dbReference>
<dbReference type="InterPro" id="IPR001611">
    <property type="entry name" value="Leu-rich_rpt"/>
</dbReference>